<evidence type="ECO:0000256" key="1">
    <source>
        <dbReference type="ARBA" id="ARBA00004123"/>
    </source>
</evidence>
<feature type="region of interest" description="Disordered" evidence="7">
    <location>
        <begin position="210"/>
        <end position="243"/>
    </location>
</feature>
<comment type="caution">
    <text evidence="8">The sequence shown here is derived from an EMBL/GenBank/DDBJ whole genome shotgun (WGS) entry which is preliminary data.</text>
</comment>
<dbReference type="GO" id="GO:0005666">
    <property type="term" value="C:RNA polymerase III complex"/>
    <property type="evidence" value="ECO:0007669"/>
    <property type="project" value="UniProtKB-UniRule"/>
</dbReference>
<keyword evidence="3 6" id="KW-0240">DNA-directed RNA polymerase</keyword>
<evidence type="ECO:0000256" key="7">
    <source>
        <dbReference type="SAM" id="MobiDB-lite"/>
    </source>
</evidence>
<name>A0A8K0KTN7_9PEZI</name>
<dbReference type="Proteomes" id="UP000809789">
    <property type="component" value="Unassembled WGS sequence"/>
</dbReference>
<evidence type="ECO:0000256" key="3">
    <source>
        <dbReference type="ARBA" id="ARBA00022478"/>
    </source>
</evidence>
<keyword evidence="9" id="KW-1185">Reference proteome</keyword>
<dbReference type="InterPro" id="IPR036390">
    <property type="entry name" value="WH_DNA-bd_sf"/>
</dbReference>
<evidence type="ECO:0000256" key="6">
    <source>
        <dbReference type="PIRNR" id="PIRNR028763"/>
    </source>
</evidence>
<dbReference type="SUPFAM" id="SSF46785">
    <property type="entry name" value="Winged helix' DNA-binding domain"/>
    <property type="match status" value="1"/>
</dbReference>
<protein>
    <recommendedName>
        <fullName evidence="6">DNA-directed RNA polymerase III subunit RPC6</fullName>
        <shortName evidence="6">RNA polymerase III subunit C6</shortName>
    </recommendedName>
</protein>
<evidence type="ECO:0000256" key="2">
    <source>
        <dbReference type="ARBA" id="ARBA00011038"/>
    </source>
</evidence>
<proteinExistence type="inferred from homology"/>
<dbReference type="PANTHER" id="PTHR12780">
    <property type="entry name" value="RNA POLYMERASE III DNA DIRECTED , 39KD SUBUNIT-RELATED"/>
    <property type="match status" value="1"/>
</dbReference>
<dbReference type="GO" id="GO:0005737">
    <property type="term" value="C:cytoplasm"/>
    <property type="evidence" value="ECO:0007669"/>
    <property type="project" value="UniProtKB-ARBA"/>
</dbReference>
<organism evidence="8 9">
    <name type="scientific">Elsinoe batatas</name>
    <dbReference type="NCBI Taxonomy" id="2601811"/>
    <lineage>
        <taxon>Eukaryota</taxon>
        <taxon>Fungi</taxon>
        <taxon>Dikarya</taxon>
        <taxon>Ascomycota</taxon>
        <taxon>Pezizomycotina</taxon>
        <taxon>Dothideomycetes</taxon>
        <taxon>Dothideomycetidae</taxon>
        <taxon>Myriangiales</taxon>
        <taxon>Elsinoaceae</taxon>
        <taxon>Elsinoe</taxon>
    </lineage>
</organism>
<dbReference type="EMBL" id="JAESVG020000010">
    <property type="protein sequence ID" value="KAG8623629.1"/>
    <property type="molecule type" value="Genomic_DNA"/>
</dbReference>
<evidence type="ECO:0000313" key="9">
    <source>
        <dbReference type="Proteomes" id="UP000809789"/>
    </source>
</evidence>
<comment type="subcellular location">
    <subcellularLocation>
        <location evidence="1 6">Nucleus</location>
    </subcellularLocation>
</comment>
<dbReference type="GO" id="GO:0006383">
    <property type="term" value="P:transcription by RNA polymerase III"/>
    <property type="evidence" value="ECO:0007669"/>
    <property type="project" value="UniProtKB-UniRule"/>
</dbReference>
<gene>
    <name evidence="8" type="ORF">KVT40_008605</name>
</gene>
<dbReference type="InterPro" id="IPR007832">
    <property type="entry name" value="RNA_pol_Rpc34"/>
</dbReference>
<dbReference type="PIRSF" id="PIRSF028763">
    <property type="entry name" value="RNA_pol_Rpc34"/>
    <property type="match status" value="1"/>
</dbReference>
<accession>A0A8K0KTN7</accession>
<reference evidence="8" key="1">
    <citation type="submission" date="2021-07" db="EMBL/GenBank/DDBJ databases">
        <title>Elsinoe batatas strain:CRI-CJ2 Genome sequencing and assembly.</title>
        <authorList>
            <person name="Huang L."/>
        </authorList>
    </citation>
    <scope>NUCLEOTIDE SEQUENCE</scope>
    <source>
        <strain evidence="8">CRI-CJ2</strain>
    </source>
</reference>
<evidence type="ECO:0000256" key="4">
    <source>
        <dbReference type="ARBA" id="ARBA00023163"/>
    </source>
</evidence>
<evidence type="ECO:0000256" key="5">
    <source>
        <dbReference type="ARBA" id="ARBA00023242"/>
    </source>
</evidence>
<dbReference type="FunFam" id="1.10.10.10:FF:000116">
    <property type="entry name" value="DNA-directed RNA polymerase III subunit RPC6"/>
    <property type="match status" value="1"/>
</dbReference>
<sequence length="384" mass="42881">MVKTEVKLEEQSEALYEQMTIASNASDEGKAKNFTQEDLMNTGIAPDKDTLMLLLQSLSNSYLVRFLGLEGKTVFALRSRAVAEKLRKLTKDESMVYTHIELQGLGGAWTRYLKLKTNLAPNLITKILKKLESLDLVKTVKNIKAPTQKSYILSHLAPGEDVVGGPWHSDGELDSEMIGISANVIIKYVESRSWDHKTIKVERQRSVSPMAPLGEPAHIKQEPGSPTRINGTSHKRKRDADGGDIEDLAKRKKKYDRIDVQVAFPPGHPGYPTASDIFEMLSNSGFIKNHLQVDDIQSFMEMLVMDERVERIGSGYRTIRGIKGGTKMMQNGLQDRLLSTDDEELEENGLTQAPCGRCPVFDLCEEGGPVNARNCEYFPIWLAA</sequence>
<dbReference type="AlphaFoldDB" id="A0A8K0KTN7"/>
<comment type="function">
    <text evidence="6">DNA-dependent RNA polymerase catalyzes the transcription of DNA into RNA using the four ribonucleoside triphosphates as substrates. Specific peripheric component of RNA polymerase III which synthesizes small RNAs, such as 5S rRNA and tRNAs.</text>
</comment>
<keyword evidence="4 6" id="KW-0804">Transcription</keyword>
<dbReference type="OrthoDB" id="613763at2759"/>
<keyword evidence="5 6" id="KW-0539">Nucleus</keyword>
<evidence type="ECO:0000313" key="8">
    <source>
        <dbReference type="EMBL" id="KAG8623629.1"/>
    </source>
</evidence>
<dbReference type="Pfam" id="PF05158">
    <property type="entry name" value="RNA_pol_Rpc34"/>
    <property type="match status" value="1"/>
</dbReference>
<dbReference type="InterPro" id="IPR016049">
    <property type="entry name" value="RNA_pol_Rpc34-like"/>
</dbReference>
<comment type="similarity">
    <text evidence="2 6">Belongs to the eukaryotic RPC34/RPC39 RNA polymerase subunit family.</text>
</comment>
<dbReference type="GO" id="GO:0005654">
    <property type="term" value="C:nucleoplasm"/>
    <property type="evidence" value="ECO:0007669"/>
    <property type="project" value="UniProtKB-ARBA"/>
</dbReference>
<dbReference type="Gene3D" id="1.10.10.10">
    <property type="entry name" value="Winged helix-like DNA-binding domain superfamily/Winged helix DNA-binding domain"/>
    <property type="match status" value="1"/>
</dbReference>
<dbReference type="InterPro" id="IPR036388">
    <property type="entry name" value="WH-like_DNA-bd_sf"/>
</dbReference>